<dbReference type="Pfam" id="PF05257">
    <property type="entry name" value="CHAP"/>
    <property type="match status" value="1"/>
</dbReference>
<comment type="caution">
    <text evidence="2">The sequence shown here is derived from an EMBL/GenBank/DDBJ whole genome shotgun (WGS) entry which is preliminary data.</text>
</comment>
<accession>A0A8J3MW52</accession>
<dbReference type="Gene3D" id="3.90.1720.10">
    <property type="entry name" value="endopeptidase domain like (from Nostoc punctiforme)"/>
    <property type="match status" value="1"/>
</dbReference>
<dbReference type="RefSeq" id="WP_220197790.1">
    <property type="nucleotide sequence ID" value="NZ_BNJF01000004.1"/>
</dbReference>
<dbReference type="SUPFAM" id="SSF54001">
    <property type="entry name" value="Cysteine proteinases"/>
    <property type="match status" value="1"/>
</dbReference>
<dbReference type="PROSITE" id="PS50911">
    <property type="entry name" value="CHAP"/>
    <property type="match status" value="1"/>
</dbReference>
<feature type="domain" description="Peptidase C51" evidence="1">
    <location>
        <begin position="92"/>
        <end position="229"/>
    </location>
</feature>
<protein>
    <recommendedName>
        <fullName evidence="1">Peptidase C51 domain-containing protein</fullName>
    </recommendedName>
</protein>
<evidence type="ECO:0000313" key="3">
    <source>
        <dbReference type="Proteomes" id="UP000612362"/>
    </source>
</evidence>
<evidence type="ECO:0000313" key="2">
    <source>
        <dbReference type="EMBL" id="GHO48596.1"/>
    </source>
</evidence>
<gene>
    <name evidence="2" type="ORF">KSX_67590</name>
</gene>
<sequence length="234" mass="24974">MLKLILIGGALLSGMGLLLTTTVTMDAQGLQQQDGGVGGGPGTAFIDTHGSGKRAEVVHWALAMAAHLHCTPARLLNDCQGSGADHYYDQGFPPQIVAWSNTHCPGCASWRSDNYQCVVFVIAAYASVRPLPVQGQNANQYWEHFAAMPGWQRLPTQGHLPQAGDIMVWSGGPFGHVSIVLGSDPAHRSVTFAQANGEYPIQTLPLYPDGSVNTANGYWNAFSVMGYLHALTLS</sequence>
<evidence type="ECO:0000259" key="1">
    <source>
        <dbReference type="PROSITE" id="PS50911"/>
    </source>
</evidence>
<proteinExistence type="predicted"/>
<dbReference type="InterPro" id="IPR038765">
    <property type="entry name" value="Papain-like_cys_pep_sf"/>
</dbReference>
<reference evidence="2" key="1">
    <citation type="submission" date="2020-10" db="EMBL/GenBank/DDBJ databases">
        <title>Taxonomic study of unclassified bacteria belonging to the class Ktedonobacteria.</title>
        <authorList>
            <person name="Yabe S."/>
            <person name="Wang C.M."/>
            <person name="Zheng Y."/>
            <person name="Sakai Y."/>
            <person name="Cavaletti L."/>
            <person name="Monciardini P."/>
            <person name="Donadio S."/>
        </authorList>
    </citation>
    <scope>NUCLEOTIDE SEQUENCE</scope>
    <source>
        <strain evidence="2">SOSP1-1</strain>
    </source>
</reference>
<name>A0A8J3MW52_9CHLR</name>
<keyword evidence="3" id="KW-1185">Reference proteome</keyword>
<dbReference type="EMBL" id="BNJF01000004">
    <property type="protein sequence ID" value="GHO48596.1"/>
    <property type="molecule type" value="Genomic_DNA"/>
</dbReference>
<dbReference type="AlphaFoldDB" id="A0A8J3MW52"/>
<dbReference type="Proteomes" id="UP000612362">
    <property type="component" value="Unassembled WGS sequence"/>
</dbReference>
<dbReference type="InterPro" id="IPR007921">
    <property type="entry name" value="CHAP_dom"/>
</dbReference>
<organism evidence="2 3">
    <name type="scientific">Ktedonospora formicarum</name>
    <dbReference type="NCBI Taxonomy" id="2778364"/>
    <lineage>
        <taxon>Bacteria</taxon>
        <taxon>Bacillati</taxon>
        <taxon>Chloroflexota</taxon>
        <taxon>Ktedonobacteria</taxon>
        <taxon>Ktedonobacterales</taxon>
        <taxon>Ktedonobacteraceae</taxon>
        <taxon>Ktedonospora</taxon>
    </lineage>
</organism>